<feature type="transmembrane region" description="Helical" evidence="1">
    <location>
        <begin position="135"/>
        <end position="156"/>
    </location>
</feature>
<organism evidence="2 3">
    <name type="scientific">Bugula neritina</name>
    <name type="common">Brown bryozoan</name>
    <name type="synonym">Sertularia neritina</name>
    <dbReference type="NCBI Taxonomy" id="10212"/>
    <lineage>
        <taxon>Eukaryota</taxon>
        <taxon>Metazoa</taxon>
        <taxon>Spiralia</taxon>
        <taxon>Lophotrochozoa</taxon>
        <taxon>Bryozoa</taxon>
        <taxon>Gymnolaemata</taxon>
        <taxon>Cheilostomatida</taxon>
        <taxon>Flustrina</taxon>
        <taxon>Buguloidea</taxon>
        <taxon>Bugulidae</taxon>
        <taxon>Bugula</taxon>
    </lineage>
</organism>
<keyword evidence="3" id="KW-1185">Reference proteome</keyword>
<accession>A0A7J7KJ08</accession>
<keyword evidence="1" id="KW-0472">Membrane</keyword>
<evidence type="ECO:0000313" key="2">
    <source>
        <dbReference type="EMBL" id="KAF6038579.1"/>
    </source>
</evidence>
<dbReference type="EMBL" id="VXIV02000394">
    <property type="protein sequence ID" value="KAF6038579.1"/>
    <property type="molecule type" value="Genomic_DNA"/>
</dbReference>
<gene>
    <name evidence="2" type="ORF">EB796_003110</name>
</gene>
<feature type="transmembrane region" description="Helical" evidence="1">
    <location>
        <begin position="87"/>
        <end position="115"/>
    </location>
</feature>
<comment type="caution">
    <text evidence="2">The sequence shown here is derived from an EMBL/GenBank/DDBJ whole genome shotgun (WGS) entry which is preliminary data.</text>
</comment>
<protein>
    <submittedName>
        <fullName evidence="2">Uncharacterized protein</fullName>
    </submittedName>
</protein>
<proteinExistence type="predicted"/>
<dbReference type="AlphaFoldDB" id="A0A7J7KJ08"/>
<keyword evidence="1" id="KW-0812">Transmembrane</keyword>
<keyword evidence="1" id="KW-1133">Transmembrane helix</keyword>
<dbReference type="Proteomes" id="UP000593567">
    <property type="component" value="Unassembled WGS sequence"/>
</dbReference>
<reference evidence="2" key="1">
    <citation type="submission" date="2020-06" db="EMBL/GenBank/DDBJ databases">
        <title>Draft genome of Bugula neritina, a colonial animal packing powerful symbionts and potential medicines.</title>
        <authorList>
            <person name="Rayko M."/>
        </authorList>
    </citation>
    <scope>NUCLEOTIDE SEQUENCE [LARGE SCALE GENOMIC DNA]</scope>
    <source>
        <strain evidence="2">Kwan_BN1</strain>
    </source>
</reference>
<evidence type="ECO:0000313" key="3">
    <source>
        <dbReference type="Proteomes" id="UP000593567"/>
    </source>
</evidence>
<sequence length="170" mass="18567">MTTRSGDTIVLTDNDFNEESVSSSVSCTRVRVATANPQCPGLPPYIEHFSEQPPAYSDIEQMSRRAQCGCRKNQTSGDESLRGKCDIIVWGVLHIAFIGVTVGILASIVSVVAMITAQDGYKDITDKYKNAASLMHTIGSVATIPGIILFYVLYFSGRLKLSHTMREDNS</sequence>
<name>A0A7J7KJ08_BUGNE</name>
<evidence type="ECO:0000256" key="1">
    <source>
        <dbReference type="SAM" id="Phobius"/>
    </source>
</evidence>